<evidence type="ECO:0000313" key="1">
    <source>
        <dbReference type="EMBL" id="EKO32482.1"/>
    </source>
</evidence>
<comment type="caution">
    <text evidence="1">The sequence shown here is derived from an EMBL/GenBank/DDBJ whole genome shotgun (WGS) entry which is preliminary data.</text>
</comment>
<name>A0A0E2BB97_9LEPT</name>
<dbReference type="AlphaFoldDB" id="A0A0E2BB97"/>
<dbReference type="RefSeq" id="WP_004485178.1">
    <property type="nucleotide sequence ID" value="NZ_AHON02000069.1"/>
</dbReference>
<organism evidence="1 2">
    <name type="scientific">Leptospira santarosai str. MOR084</name>
    <dbReference type="NCBI Taxonomy" id="1049984"/>
    <lineage>
        <taxon>Bacteria</taxon>
        <taxon>Pseudomonadati</taxon>
        <taxon>Spirochaetota</taxon>
        <taxon>Spirochaetia</taxon>
        <taxon>Leptospirales</taxon>
        <taxon>Leptospiraceae</taxon>
        <taxon>Leptospira</taxon>
    </lineage>
</organism>
<dbReference type="EMBL" id="AHON02000069">
    <property type="protein sequence ID" value="EKO32482.1"/>
    <property type="molecule type" value="Genomic_DNA"/>
</dbReference>
<protein>
    <submittedName>
        <fullName evidence="1">Uncharacterized protein</fullName>
    </submittedName>
</protein>
<reference evidence="1" key="1">
    <citation type="submission" date="2012-10" db="EMBL/GenBank/DDBJ databases">
        <authorList>
            <person name="Harkins D.M."/>
            <person name="Durkin A.S."/>
            <person name="Brinkac L.M."/>
            <person name="Haft D.H."/>
            <person name="Selengut J.D."/>
            <person name="Sanka R."/>
            <person name="DePew J."/>
            <person name="Purushe J."/>
            <person name="Matthias M.A."/>
            <person name="Vinetz J.M."/>
            <person name="Sutton G.G."/>
            <person name="Nierman W.C."/>
            <person name="Fouts D.E."/>
        </authorList>
    </citation>
    <scope>NUCLEOTIDE SEQUENCE [LARGE SCALE GENOMIC DNA]</scope>
    <source>
        <strain evidence="1">MOR084</strain>
    </source>
</reference>
<keyword evidence="2" id="KW-1185">Reference proteome</keyword>
<evidence type="ECO:0000313" key="2">
    <source>
        <dbReference type="Proteomes" id="UP000006329"/>
    </source>
</evidence>
<dbReference type="Proteomes" id="UP000006329">
    <property type="component" value="Unassembled WGS sequence"/>
</dbReference>
<accession>A0A0E2BB97</accession>
<proteinExistence type="predicted"/>
<sequence>MKQIILNVPDQKYPFLMELLRNLNFVNVQESGEEKEPTKKEILEDLAESVQEMKLIRAGKLKAKPIQQLLDEL</sequence>
<gene>
    <name evidence="1" type="ORF">LEP1GSC179_0088</name>
</gene>